<dbReference type="EMBL" id="BLQM01000421">
    <property type="protein sequence ID" value="GMH88972.1"/>
    <property type="molecule type" value="Genomic_DNA"/>
</dbReference>
<evidence type="ECO:0000313" key="5">
    <source>
        <dbReference type="Proteomes" id="UP001162640"/>
    </source>
</evidence>
<dbReference type="GO" id="GO:0007165">
    <property type="term" value="P:signal transduction"/>
    <property type="evidence" value="ECO:0007669"/>
    <property type="project" value="TreeGrafter"/>
</dbReference>
<evidence type="ECO:0000256" key="2">
    <source>
        <dbReference type="SAM" id="Coils"/>
    </source>
</evidence>
<keyword evidence="2" id="KW-0175">Coiled coil</keyword>
<accession>A0A9W7BJV2</accession>
<evidence type="ECO:0000256" key="1">
    <source>
        <dbReference type="ARBA" id="ARBA00010954"/>
    </source>
</evidence>
<dbReference type="PANTHER" id="PTHR12832:SF11">
    <property type="entry name" value="LD23868P"/>
    <property type="match status" value="1"/>
</dbReference>
<reference evidence="5" key="1">
    <citation type="journal article" date="2023" name="Commun. Biol.">
        <title>Genome analysis of Parmales, the sister group of diatoms, reveals the evolutionary specialization of diatoms from phago-mixotrophs to photoautotrophs.</title>
        <authorList>
            <person name="Ban H."/>
            <person name="Sato S."/>
            <person name="Yoshikawa S."/>
            <person name="Yamada K."/>
            <person name="Nakamura Y."/>
            <person name="Ichinomiya M."/>
            <person name="Sato N."/>
            <person name="Blanc-Mathieu R."/>
            <person name="Endo H."/>
            <person name="Kuwata A."/>
            <person name="Ogata H."/>
        </authorList>
    </citation>
    <scope>NUCLEOTIDE SEQUENCE [LARGE SCALE GENOMIC DNA]</scope>
</reference>
<protein>
    <submittedName>
        <fullName evidence="4">Uncharacterized protein</fullName>
    </submittedName>
</protein>
<dbReference type="PANTHER" id="PTHR12832">
    <property type="entry name" value="TESTIS-SPECIFIC PROTEIN PBS13 T-COMPLEX 11"/>
    <property type="match status" value="1"/>
</dbReference>
<name>A0A9W7BJV2_9STRA</name>
<dbReference type="Proteomes" id="UP001162640">
    <property type="component" value="Unassembled WGS sequence"/>
</dbReference>
<feature type="region of interest" description="Disordered" evidence="3">
    <location>
        <begin position="357"/>
        <end position="380"/>
    </location>
</feature>
<dbReference type="Pfam" id="PF05794">
    <property type="entry name" value="Tcp11"/>
    <property type="match status" value="1"/>
</dbReference>
<evidence type="ECO:0000313" key="4">
    <source>
        <dbReference type="EMBL" id="GMH88972.1"/>
    </source>
</evidence>
<dbReference type="InterPro" id="IPR008862">
    <property type="entry name" value="Tcp11"/>
</dbReference>
<dbReference type="AlphaFoldDB" id="A0A9W7BJV2"/>
<comment type="caution">
    <text evidence="4">The sequence shown here is derived from an EMBL/GenBank/DDBJ whole genome shotgun (WGS) entry which is preliminary data.</text>
</comment>
<evidence type="ECO:0000256" key="3">
    <source>
        <dbReference type="SAM" id="MobiDB-lite"/>
    </source>
</evidence>
<comment type="similarity">
    <text evidence="1">Belongs to the TCP11 family.</text>
</comment>
<proteinExistence type="inferred from homology"/>
<sequence length="886" mass="98442">MNDKNLTTHPAPPTRLTRATSDTNTLPLNLFGESLHFSDEKIESSSEIITHFFLKHRSHGRIEKRFKAENMINALKVMKEVNTKVVTVGFESGSALLSTPETISSAKYILSSLPRDSVLLAFGREARGVRAFLSSSMVVNYPVNVLSDGEGEGEVDPTHILKKSLLTLSSKMVLTSISLLLASVLTPCRSPLFSALSYLTFSRRFQAAALTAWREVDSERLAASIINPYSQAYAMKIAAERMNDGDTENAANVQLKKMREAMKGLLGNVKAKEVLDEVEVAVRVTMEDAFEKEEEEMVKRGERREVLLEEQREKEKEREQEAELQKKQSEFEGKFLTNMSVTNERLCHEIILDPTYRIPGSSQEEEEKGNAGVEGESNPSLDHAKKIQEQMKRVFWDGLIVSLTPPAQESAKDLVAGADVQVRYGANGAYYSASIVEVTDEGSDDEDDDENGEALRKYSYDVKFAGDKVIHKGLPKHLFRLKKDPINYKPLLKLVDEVKQKLIGIAPKKGSYIDSINSNMDLELMSQMLTKNAFDGGNMGNLVNFVCGQIVHFQAPVRNKKTKEWIKAYMNEVDVADIANSHIEMLRPKLKESGKEYEKSAFNARLAEGKMRLVNTKIFCSDALAKIVEGGVEGADKAVLMRCAKREPMGFVMYLAAGFVALLRRPVRLDTPGYETYEGGLPETLLWDCTKLAKVRDVMDSVSLISTMVVLLRQVLARNGFMGGAGEFDQVTKDLGVLVKSGGVRLPDLEAYIVKKACELVPGLSEEEQASLKSIISNSADSENAVFKLYGKRIDKLIFDCLVFMKKEVWGNSDQLNGKIMSSGFGLFIEEIAGVMKGLISVFQHTLVVHNEHYTKLCLASIEEHIKKSSERGGETGGKKTETTEG</sequence>
<feature type="region of interest" description="Disordered" evidence="3">
    <location>
        <begin position="1"/>
        <end position="20"/>
    </location>
</feature>
<feature type="coiled-coil region" evidence="2">
    <location>
        <begin position="298"/>
        <end position="334"/>
    </location>
</feature>
<organism evidence="4 5">
    <name type="scientific">Triparma laevis f. inornata</name>
    <dbReference type="NCBI Taxonomy" id="1714386"/>
    <lineage>
        <taxon>Eukaryota</taxon>
        <taxon>Sar</taxon>
        <taxon>Stramenopiles</taxon>
        <taxon>Ochrophyta</taxon>
        <taxon>Bolidophyceae</taxon>
        <taxon>Parmales</taxon>
        <taxon>Triparmaceae</taxon>
        <taxon>Triparma</taxon>
    </lineage>
</organism>
<gene>
    <name evidence="4" type="ORF">TL16_g11319</name>
</gene>